<dbReference type="RefSeq" id="WP_083480657.1">
    <property type="nucleotide sequence ID" value="NZ_CYPR01000223.1"/>
</dbReference>
<evidence type="ECO:0000256" key="2">
    <source>
        <dbReference type="SAM" id="Phobius"/>
    </source>
</evidence>
<dbReference type="OrthoDB" id="166183at2"/>
<keyword evidence="2" id="KW-0472">Membrane</keyword>
<protein>
    <submittedName>
        <fullName evidence="4">SPW repeat</fullName>
    </submittedName>
</protein>
<evidence type="ECO:0000313" key="4">
    <source>
        <dbReference type="EMBL" id="CUH40572.1"/>
    </source>
</evidence>
<keyword evidence="2" id="KW-0812">Transmembrane</keyword>
<evidence type="ECO:0000313" key="5">
    <source>
        <dbReference type="Proteomes" id="UP000049455"/>
    </source>
</evidence>
<reference evidence="4 5" key="1">
    <citation type="submission" date="2015-09" db="EMBL/GenBank/DDBJ databases">
        <authorList>
            <person name="Jackson K.R."/>
            <person name="Lunt B.L."/>
            <person name="Fisher J.N.B."/>
            <person name="Gardner A.V."/>
            <person name="Bailey M.E."/>
            <person name="Deus L.M."/>
            <person name="Earl A.S."/>
            <person name="Gibby P.D."/>
            <person name="Hartmann K.A."/>
            <person name="Liu J.E."/>
            <person name="Manci A.M."/>
            <person name="Nielsen D.A."/>
            <person name="Solomon M.B."/>
            <person name="Breakwell D.P."/>
            <person name="Burnett S.H."/>
            <person name="Grose J.H."/>
        </authorList>
    </citation>
    <scope>NUCLEOTIDE SEQUENCE [LARGE SCALE GENOMIC DNA]</scope>
    <source>
        <strain evidence="4 5">CECT 7799</strain>
    </source>
</reference>
<dbReference type="Proteomes" id="UP000049455">
    <property type="component" value="Unassembled WGS sequence"/>
</dbReference>
<feature type="region of interest" description="Disordered" evidence="1">
    <location>
        <begin position="1"/>
        <end position="27"/>
    </location>
</feature>
<name>A0A0M7BFK8_9RHOB</name>
<keyword evidence="5" id="KW-1185">Reference proteome</keyword>
<feature type="transmembrane region" description="Helical" evidence="2">
    <location>
        <begin position="62"/>
        <end position="80"/>
    </location>
</feature>
<dbReference type="EMBL" id="CYPR01000223">
    <property type="protein sequence ID" value="CUH40572.1"/>
    <property type="molecule type" value="Genomic_DNA"/>
</dbReference>
<dbReference type="AlphaFoldDB" id="A0A0M7BFK8"/>
<accession>A0A0M7BFK8</accession>
<feature type="domain" description="SPW repeat-containing integral membrane" evidence="3">
    <location>
        <begin position="41"/>
        <end position="132"/>
    </location>
</feature>
<gene>
    <name evidence="4" type="ORF">JSE7799_03307</name>
</gene>
<organism evidence="4 5">
    <name type="scientific">Jannaschia seosinensis</name>
    <dbReference type="NCBI Taxonomy" id="313367"/>
    <lineage>
        <taxon>Bacteria</taxon>
        <taxon>Pseudomonadati</taxon>
        <taxon>Pseudomonadota</taxon>
        <taxon>Alphaproteobacteria</taxon>
        <taxon>Rhodobacterales</taxon>
        <taxon>Roseobacteraceae</taxon>
        <taxon>Jannaschia</taxon>
    </lineage>
</organism>
<proteinExistence type="predicted"/>
<dbReference type="InterPro" id="IPR005530">
    <property type="entry name" value="SPW"/>
</dbReference>
<evidence type="ECO:0000259" key="3">
    <source>
        <dbReference type="Pfam" id="PF03779"/>
    </source>
</evidence>
<dbReference type="STRING" id="313367.JSE7799_03307"/>
<feature type="transmembrane region" description="Helical" evidence="2">
    <location>
        <begin position="116"/>
        <end position="138"/>
    </location>
</feature>
<dbReference type="Pfam" id="PF03779">
    <property type="entry name" value="SPW"/>
    <property type="match status" value="1"/>
</dbReference>
<feature type="transmembrane region" description="Helical" evidence="2">
    <location>
        <begin position="92"/>
        <end position="110"/>
    </location>
</feature>
<sequence length="145" mass="15316">MAERRTTPPNPRGAEREQVPPPGGAAVHRADPSTAKHMAAFSAGLGAWLILAPFLLGYDTAGALWNDVVCGIIVLGLGILRYTKPLENVGASYTNAGVGFWLLFAPFFLLPYEVAAYWNDIVVGALLIITGLGSALAARRAAAIR</sequence>
<feature type="transmembrane region" description="Helical" evidence="2">
    <location>
        <begin position="38"/>
        <end position="56"/>
    </location>
</feature>
<evidence type="ECO:0000256" key="1">
    <source>
        <dbReference type="SAM" id="MobiDB-lite"/>
    </source>
</evidence>
<keyword evidence="2" id="KW-1133">Transmembrane helix</keyword>